<evidence type="ECO:0000256" key="1">
    <source>
        <dbReference type="SAM" id="Coils"/>
    </source>
</evidence>
<evidence type="ECO:0000313" key="2">
    <source>
        <dbReference type="EMBL" id="NYE57196.1"/>
    </source>
</evidence>
<organism evidence="2 3">
    <name type="scientific">Carboxydothermus ferrireducens DSM 11255</name>
    <dbReference type="NCBI Taxonomy" id="1119529"/>
    <lineage>
        <taxon>Bacteria</taxon>
        <taxon>Bacillati</taxon>
        <taxon>Bacillota</taxon>
        <taxon>Clostridia</taxon>
        <taxon>Thermoanaerobacterales</taxon>
        <taxon>Thermoanaerobacteraceae</taxon>
        <taxon>Carboxydothermus</taxon>
    </lineage>
</organism>
<protein>
    <submittedName>
        <fullName evidence="2">HAD superfamily Cof-like phosphohydrolase</fullName>
    </submittedName>
</protein>
<keyword evidence="1" id="KW-0175">Coiled coil</keyword>
<keyword evidence="3" id="KW-1185">Reference proteome</keyword>
<comment type="caution">
    <text evidence="2">The sequence shown here is derived from an EMBL/GenBank/DDBJ whole genome shotgun (WGS) entry which is preliminary data.</text>
</comment>
<gene>
    <name evidence="2" type="ORF">HDG70_000902</name>
</gene>
<name>A0ABX2R7P7_9THEO</name>
<sequence>MQGITSAQLNYLKAKAFHDAVYSEYLERTKNLNFDEDFDKAFWKSEKIREELNLSEAERELTEAEEELIKLLKEKVQNLPGYDDTIEKAFNARHLLNIRKELVGLALNLRDE</sequence>
<accession>A0ABX2R7P7</accession>
<proteinExistence type="predicted"/>
<feature type="coiled-coil region" evidence="1">
    <location>
        <begin position="40"/>
        <end position="74"/>
    </location>
</feature>
<dbReference type="Proteomes" id="UP000604066">
    <property type="component" value="Unassembled WGS sequence"/>
</dbReference>
<evidence type="ECO:0000313" key="3">
    <source>
        <dbReference type="Proteomes" id="UP000604066"/>
    </source>
</evidence>
<dbReference type="EMBL" id="JACCBS010000001">
    <property type="protein sequence ID" value="NYE57196.1"/>
    <property type="molecule type" value="Genomic_DNA"/>
</dbReference>
<dbReference type="RefSeq" id="WP_028052167.1">
    <property type="nucleotide sequence ID" value="NZ_ATYG01000015.1"/>
</dbReference>
<reference evidence="2 3" key="1">
    <citation type="submission" date="2020-07" db="EMBL/GenBank/DDBJ databases">
        <title>Genomic Encyclopedia of Type Strains, Phase III (KMG-III): the genomes of soil and plant-associated and newly described type strains.</title>
        <authorList>
            <person name="Whitman W."/>
        </authorList>
    </citation>
    <scope>NUCLEOTIDE SEQUENCE [LARGE SCALE GENOMIC DNA]</scope>
    <source>
        <strain evidence="2 3">DSM 11255</strain>
    </source>
</reference>